<dbReference type="Proteomes" id="UP000605897">
    <property type="component" value="Unassembled WGS sequence"/>
</dbReference>
<evidence type="ECO:0000313" key="3">
    <source>
        <dbReference type="Proteomes" id="UP000605897"/>
    </source>
</evidence>
<comment type="caution">
    <text evidence="2">The sequence shown here is derived from an EMBL/GenBank/DDBJ whole genome shotgun (WGS) entry which is preliminary data.</text>
</comment>
<sequence length="86" mass="8781">MLLREPAWTTPTVSTTGSNTSKRRVTIVCRAVIISAATGTGSRARCGAEPCPPRPCTVTANDAEAASIGPGRLANPGAKVENTCSP</sequence>
<organism evidence="2 3">
    <name type="scientific">Amycolatopsis deserti</name>
    <dbReference type="NCBI Taxonomy" id="185696"/>
    <lineage>
        <taxon>Bacteria</taxon>
        <taxon>Bacillati</taxon>
        <taxon>Actinomycetota</taxon>
        <taxon>Actinomycetes</taxon>
        <taxon>Pseudonocardiales</taxon>
        <taxon>Pseudonocardiaceae</taxon>
        <taxon>Amycolatopsis</taxon>
    </lineage>
</organism>
<accession>A0ABQ3ICH8</accession>
<gene>
    <name evidence="2" type="ORF">GCM10017786_04690</name>
</gene>
<keyword evidence="3" id="KW-1185">Reference proteome</keyword>
<evidence type="ECO:0000256" key="1">
    <source>
        <dbReference type="SAM" id="MobiDB-lite"/>
    </source>
</evidence>
<feature type="compositionally biased region" description="Low complexity" evidence="1">
    <location>
        <begin position="9"/>
        <end position="20"/>
    </location>
</feature>
<dbReference type="EMBL" id="BNAU01000001">
    <property type="protein sequence ID" value="GHE78139.1"/>
    <property type="molecule type" value="Genomic_DNA"/>
</dbReference>
<feature type="region of interest" description="Disordered" evidence="1">
    <location>
        <begin position="1"/>
        <end position="21"/>
    </location>
</feature>
<proteinExistence type="predicted"/>
<evidence type="ECO:0000313" key="2">
    <source>
        <dbReference type="EMBL" id="GHE78139.1"/>
    </source>
</evidence>
<reference evidence="3" key="1">
    <citation type="journal article" date="2019" name="Int. J. Syst. Evol. Microbiol.">
        <title>The Global Catalogue of Microorganisms (GCM) 10K type strain sequencing project: providing services to taxonomists for standard genome sequencing and annotation.</title>
        <authorList>
            <consortium name="The Broad Institute Genomics Platform"/>
            <consortium name="The Broad Institute Genome Sequencing Center for Infectious Disease"/>
            <person name="Wu L."/>
            <person name="Ma J."/>
        </authorList>
    </citation>
    <scope>NUCLEOTIDE SEQUENCE [LARGE SCALE GENOMIC DNA]</scope>
    <source>
        <strain evidence="3">CGMCC 4.7677</strain>
    </source>
</reference>
<feature type="region of interest" description="Disordered" evidence="1">
    <location>
        <begin position="67"/>
        <end position="86"/>
    </location>
</feature>
<name>A0ABQ3ICH8_9PSEU</name>
<protein>
    <submittedName>
        <fullName evidence="2">Uncharacterized protein</fullName>
    </submittedName>
</protein>